<sequence length="66" mass="7361">MSDTPTATDRIDTAERQAEDVQRQQDQTPDEAAQESVEKEDIEEEEQADVDRLEEIDAALTENGGP</sequence>
<organism evidence="2 3">
    <name type="scientific">Aureimonas glaciei</name>
    <dbReference type="NCBI Taxonomy" id="1776957"/>
    <lineage>
        <taxon>Bacteria</taxon>
        <taxon>Pseudomonadati</taxon>
        <taxon>Pseudomonadota</taxon>
        <taxon>Alphaproteobacteria</taxon>
        <taxon>Hyphomicrobiales</taxon>
        <taxon>Aurantimonadaceae</taxon>
        <taxon>Aureimonas</taxon>
    </lineage>
</organism>
<gene>
    <name evidence="2" type="ORF">GCM10011335_38180</name>
</gene>
<proteinExistence type="predicted"/>
<name>A0A916Y5F2_9HYPH</name>
<accession>A0A916Y5F2</accession>
<feature type="compositionally biased region" description="Basic and acidic residues" evidence="1">
    <location>
        <begin position="9"/>
        <end position="23"/>
    </location>
</feature>
<comment type="caution">
    <text evidence="2">The sequence shown here is derived from an EMBL/GenBank/DDBJ whole genome shotgun (WGS) entry which is preliminary data.</text>
</comment>
<dbReference type="AlphaFoldDB" id="A0A916Y5F2"/>
<dbReference type="EMBL" id="BMJJ01000010">
    <property type="protein sequence ID" value="GGD31510.1"/>
    <property type="molecule type" value="Genomic_DNA"/>
</dbReference>
<feature type="region of interest" description="Disordered" evidence="1">
    <location>
        <begin position="1"/>
        <end position="52"/>
    </location>
</feature>
<protein>
    <submittedName>
        <fullName evidence="2">Uncharacterized protein</fullName>
    </submittedName>
</protein>
<reference evidence="2" key="2">
    <citation type="submission" date="2020-09" db="EMBL/GenBank/DDBJ databases">
        <authorList>
            <person name="Sun Q."/>
            <person name="Zhou Y."/>
        </authorList>
    </citation>
    <scope>NUCLEOTIDE SEQUENCE</scope>
    <source>
        <strain evidence="2">CGMCC 1.15493</strain>
    </source>
</reference>
<feature type="compositionally biased region" description="Acidic residues" evidence="1">
    <location>
        <begin position="28"/>
        <end position="48"/>
    </location>
</feature>
<evidence type="ECO:0000256" key="1">
    <source>
        <dbReference type="SAM" id="MobiDB-lite"/>
    </source>
</evidence>
<reference evidence="2" key="1">
    <citation type="journal article" date="2014" name="Int. J. Syst. Evol. Microbiol.">
        <title>Complete genome sequence of Corynebacterium casei LMG S-19264T (=DSM 44701T), isolated from a smear-ripened cheese.</title>
        <authorList>
            <consortium name="US DOE Joint Genome Institute (JGI-PGF)"/>
            <person name="Walter F."/>
            <person name="Albersmeier A."/>
            <person name="Kalinowski J."/>
            <person name="Ruckert C."/>
        </authorList>
    </citation>
    <scope>NUCLEOTIDE SEQUENCE</scope>
    <source>
        <strain evidence="2">CGMCC 1.15493</strain>
    </source>
</reference>
<evidence type="ECO:0000313" key="3">
    <source>
        <dbReference type="Proteomes" id="UP000613160"/>
    </source>
</evidence>
<keyword evidence="3" id="KW-1185">Reference proteome</keyword>
<evidence type="ECO:0000313" key="2">
    <source>
        <dbReference type="EMBL" id="GGD31510.1"/>
    </source>
</evidence>
<dbReference type="Proteomes" id="UP000613160">
    <property type="component" value="Unassembled WGS sequence"/>
</dbReference>
<dbReference type="RefSeq" id="WP_188853736.1">
    <property type="nucleotide sequence ID" value="NZ_BMJJ01000010.1"/>
</dbReference>